<comment type="caution">
    <text evidence="2">The sequence shown here is derived from an EMBL/GenBank/DDBJ whole genome shotgun (WGS) entry which is preliminary data.</text>
</comment>
<dbReference type="EMBL" id="ALIF01000001">
    <property type="protein sequence ID" value="EJO16560.1"/>
    <property type="molecule type" value="Genomic_DNA"/>
</dbReference>
<evidence type="ECO:0008006" key="4">
    <source>
        <dbReference type="Google" id="ProtNLM"/>
    </source>
</evidence>
<evidence type="ECO:0000256" key="1">
    <source>
        <dbReference type="SAM" id="Phobius"/>
    </source>
</evidence>
<keyword evidence="3" id="KW-1185">Reference proteome</keyword>
<accession>J7T6E5</accession>
<proteinExistence type="predicted"/>
<dbReference type="Pfam" id="PF10688">
    <property type="entry name" value="Imp-YgjV"/>
    <property type="match status" value="1"/>
</dbReference>
<dbReference type="AlphaFoldDB" id="J7T6E5"/>
<sequence>MNPCDIMETKIESYIMIVYLLAQVLSAIGALCVTISSFAKSKNNMLVWQITDYIFTAIANLLLGGYTGALTISISIIRNSLMVKKKMSKTILTILIIIQIIVGTYLNQLGIIGYLPIISSVSYSLAIAATPNLQWLRWVIIENMLLWLIYDLTIQAYPAAITDVTITLTTLIAIIRNRKTFSKQ</sequence>
<feature type="transmembrane region" description="Helical" evidence="1">
    <location>
        <begin position="89"/>
        <end position="105"/>
    </location>
</feature>
<reference evidence="2 3" key="1">
    <citation type="journal article" date="2012" name="J. Bacteriol.">
        <title>Genome Sequence of the Lantibiotic Bacteriocin Producer Streptococcus salivarius Strain K12.</title>
        <authorList>
            <person name="Barretto C."/>
            <person name="Alvarez-Martin P."/>
            <person name="Foata F."/>
            <person name="Renault P."/>
            <person name="Berger B."/>
        </authorList>
    </citation>
    <scope>NUCLEOTIDE SEQUENCE [LARGE SCALE GENOMIC DNA]</scope>
    <source>
        <strain evidence="2 3">K12</strain>
    </source>
</reference>
<dbReference type="InterPro" id="IPR019629">
    <property type="entry name" value="Uncharacterised_HI1736/YgjV"/>
</dbReference>
<organism evidence="2 3">
    <name type="scientific">Streptococcus salivarius K12</name>
    <dbReference type="NCBI Taxonomy" id="1200793"/>
    <lineage>
        <taxon>Bacteria</taxon>
        <taxon>Bacillati</taxon>
        <taxon>Bacillota</taxon>
        <taxon>Bacilli</taxon>
        <taxon>Lactobacillales</taxon>
        <taxon>Streptococcaceae</taxon>
        <taxon>Streptococcus</taxon>
    </lineage>
</organism>
<evidence type="ECO:0000313" key="2">
    <source>
        <dbReference type="EMBL" id="EJO16560.1"/>
    </source>
</evidence>
<protein>
    <recommendedName>
        <fullName evidence="4">Inner membrane protein</fullName>
    </recommendedName>
</protein>
<evidence type="ECO:0000313" key="3">
    <source>
        <dbReference type="Proteomes" id="UP000006983"/>
    </source>
</evidence>
<keyword evidence="1" id="KW-0812">Transmembrane</keyword>
<feature type="transmembrane region" description="Helical" evidence="1">
    <location>
        <begin position="17"/>
        <end position="38"/>
    </location>
</feature>
<feature type="transmembrane region" description="Helical" evidence="1">
    <location>
        <begin position="156"/>
        <end position="175"/>
    </location>
</feature>
<keyword evidence="1" id="KW-1133">Transmembrane helix</keyword>
<keyword evidence="1" id="KW-0472">Membrane</keyword>
<feature type="transmembrane region" description="Helical" evidence="1">
    <location>
        <begin position="53"/>
        <end position="77"/>
    </location>
</feature>
<name>J7T6E5_STRSL</name>
<dbReference type="Proteomes" id="UP000006983">
    <property type="component" value="Unassembled WGS sequence"/>
</dbReference>
<dbReference type="PATRIC" id="fig|1200793.3.peg.458"/>
<gene>
    <name evidence="2" type="ORF">RSSL_01720</name>
</gene>